<dbReference type="Gene3D" id="3.40.50.720">
    <property type="entry name" value="NAD(P)-binding Rossmann-like Domain"/>
    <property type="match status" value="1"/>
</dbReference>
<dbReference type="EMBL" id="JTDL01000037">
    <property type="protein sequence ID" value="KHL04904.1"/>
    <property type="molecule type" value="Genomic_DNA"/>
</dbReference>
<dbReference type="SUPFAM" id="SSF48179">
    <property type="entry name" value="6-phosphogluconate dehydrogenase C-terminal domain-like"/>
    <property type="match status" value="1"/>
</dbReference>
<accession>A0A0B2ASN9</accession>
<dbReference type="STRING" id="1338436.LK10_02595"/>
<protein>
    <submittedName>
        <fullName evidence="7">Oxidoreductase</fullName>
    </submittedName>
</protein>
<dbReference type="InterPro" id="IPR002204">
    <property type="entry name" value="3-OH-isobutyrate_DH-rel_CS"/>
</dbReference>
<gene>
    <name evidence="7" type="ORF">LK10_02595</name>
</gene>
<dbReference type="InterPro" id="IPR029154">
    <property type="entry name" value="HIBADH-like_NADP-bd"/>
</dbReference>
<dbReference type="OrthoDB" id="3185659at2"/>
<keyword evidence="8" id="KW-1185">Reference proteome</keyword>
<evidence type="ECO:0000256" key="4">
    <source>
        <dbReference type="PIRSR" id="PIRSR000103-1"/>
    </source>
</evidence>
<dbReference type="GO" id="GO:0016491">
    <property type="term" value="F:oxidoreductase activity"/>
    <property type="evidence" value="ECO:0007669"/>
    <property type="project" value="UniProtKB-KW"/>
</dbReference>
<dbReference type="GO" id="GO:0016054">
    <property type="term" value="P:organic acid catabolic process"/>
    <property type="evidence" value="ECO:0007669"/>
    <property type="project" value="UniProtKB-ARBA"/>
</dbReference>
<feature type="domain" description="6-phosphogluconate dehydrogenase NADP-binding" evidence="5">
    <location>
        <begin position="10"/>
        <end position="168"/>
    </location>
</feature>
<evidence type="ECO:0000313" key="7">
    <source>
        <dbReference type="EMBL" id="KHL04904.1"/>
    </source>
</evidence>
<dbReference type="Proteomes" id="UP000030982">
    <property type="component" value="Unassembled WGS sequence"/>
</dbReference>
<name>A0A0B2ASN9_9MICC</name>
<dbReference type="InterPro" id="IPR013328">
    <property type="entry name" value="6PGD_dom2"/>
</dbReference>
<dbReference type="Pfam" id="PF03446">
    <property type="entry name" value="NAD_binding_2"/>
    <property type="match status" value="1"/>
</dbReference>
<feature type="domain" description="3-hydroxyisobutyrate dehydrogenase-like NAD-binding" evidence="6">
    <location>
        <begin position="172"/>
        <end position="296"/>
    </location>
</feature>
<evidence type="ECO:0000256" key="3">
    <source>
        <dbReference type="ARBA" id="ARBA00023027"/>
    </source>
</evidence>
<dbReference type="InterPro" id="IPR006115">
    <property type="entry name" value="6PGDH_NADP-bd"/>
</dbReference>
<organism evidence="7 8">
    <name type="scientific">Sinomonas humi</name>
    <dbReference type="NCBI Taxonomy" id="1338436"/>
    <lineage>
        <taxon>Bacteria</taxon>
        <taxon>Bacillati</taxon>
        <taxon>Actinomycetota</taxon>
        <taxon>Actinomycetes</taxon>
        <taxon>Micrococcales</taxon>
        <taxon>Micrococcaceae</taxon>
        <taxon>Sinomonas</taxon>
    </lineage>
</organism>
<dbReference type="InterPro" id="IPR036291">
    <property type="entry name" value="NAD(P)-bd_dom_sf"/>
</dbReference>
<proteinExistence type="inferred from homology"/>
<dbReference type="Pfam" id="PF14833">
    <property type="entry name" value="NAD_binding_11"/>
    <property type="match status" value="1"/>
</dbReference>
<feature type="active site" evidence="4">
    <location>
        <position position="178"/>
    </location>
</feature>
<dbReference type="PANTHER" id="PTHR43060:SF17">
    <property type="entry name" value="L-THREONATE DEHYDROGENASE"/>
    <property type="match status" value="1"/>
</dbReference>
<dbReference type="InterPro" id="IPR015815">
    <property type="entry name" value="HIBADH-related"/>
</dbReference>
<dbReference type="PIRSF" id="PIRSF000103">
    <property type="entry name" value="HIBADH"/>
    <property type="match status" value="1"/>
</dbReference>
<evidence type="ECO:0000256" key="2">
    <source>
        <dbReference type="ARBA" id="ARBA00023002"/>
    </source>
</evidence>
<evidence type="ECO:0000259" key="6">
    <source>
        <dbReference type="Pfam" id="PF14833"/>
    </source>
</evidence>
<comment type="similarity">
    <text evidence="1">Belongs to the HIBADH-related family.</text>
</comment>
<evidence type="ECO:0000259" key="5">
    <source>
        <dbReference type="Pfam" id="PF03446"/>
    </source>
</evidence>
<dbReference type="InterPro" id="IPR008927">
    <property type="entry name" value="6-PGluconate_DH-like_C_sf"/>
</dbReference>
<dbReference type="Gene3D" id="1.10.1040.10">
    <property type="entry name" value="N-(1-d-carboxylethyl)-l-norvaline Dehydrogenase, domain 2"/>
    <property type="match status" value="1"/>
</dbReference>
<dbReference type="SUPFAM" id="SSF51735">
    <property type="entry name" value="NAD(P)-binding Rossmann-fold domains"/>
    <property type="match status" value="1"/>
</dbReference>
<sequence length="307" mass="31149">MTDPAADRYTVAVLGLGAMGLPMASRLATRLTVHGFDIAEERLALAREAGVETFGSAREAARGADAVLLAVRNEAQLEDVLFGDAGIAPELSRGAVAILTSTVGTGAVDGTAQRLAELGVDLVDAPLSGGPVRAGQGDLLVVVGASPSALERARPVLDLLASTLSVVGDRAGDGQALKTVNQLLCGVHIAAAAEALALADALGLDRARTLDALTAGAAGSFMLGDRGRRMLSAYDDGGAPVLSRLDIFVKDLGIVGRAARTAGLPTPVAAAAEQLFLMGQSMGLEAEDDSAVIRVLAPELRKAPDEA</sequence>
<evidence type="ECO:0000313" key="8">
    <source>
        <dbReference type="Proteomes" id="UP000030982"/>
    </source>
</evidence>
<keyword evidence="2" id="KW-0560">Oxidoreductase</keyword>
<dbReference type="GO" id="GO:0050661">
    <property type="term" value="F:NADP binding"/>
    <property type="evidence" value="ECO:0007669"/>
    <property type="project" value="InterPro"/>
</dbReference>
<dbReference type="GO" id="GO:0051287">
    <property type="term" value="F:NAD binding"/>
    <property type="evidence" value="ECO:0007669"/>
    <property type="project" value="InterPro"/>
</dbReference>
<evidence type="ECO:0000256" key="1">
    <source>
        <dbReference type="ARBA" id="ARBA00009080"/>
    </source>
</evidence>
<dbReference type="PANTHER" id="PTHR43060">
    <property type="entry name" value="3-HYDROXYISOBUTYRATE DEHYDROGENASE-LIKE 1, MITOCHONDRIAL-RELATED"/>
    <property type="match status" value="1"/>
</dbReference>
<dbReference type="RefSeq" id="WP_043119883.1">
    <property type="nucleotide sequence ID" value="NZ_JTDL01000037.1"/>
</dbReference>
<keyword evidence="3" id="KW-0520">NAD</keyword>
<comment type="caution">
    <text evidence="7">The sequence shown here is derived from an EMBL/GenBank/DDBJ whole genome shotgun (WGS) entry which is preliminary data.</text>
</comment>
<dbReference type="PROSITE" id="PS00895">
    <property type="entry name" value="3_HYDROXYISOBUT_DH"/>
    <property type="match status" value="1"/>
</dbReference>
<reference evidence="7 8" key="1">
    <citation type="submission" date="2014-09" db="EMBL/GenBank/DDBJ databases">
        <title>Genome sequence of Sinomonas sp. MUSC 117.</title>
        <authorList>
            <person name="Lee L.-H."/>
        </authorList>
    </citation>
    <scope>NUCLEOTIDE SEQUENCE [LARGE SCALE GENOMIC DNA]</scope>
    <source>
        <strain evidence="7 8">MUSC 117</strain>
    </source>
</reference>
<dbReference type="AlphaFoldDB" id="A0A0B2ASN9"/>